<accession>A0ABX1CJT2</accession>
<feature type="coiled-coil region" evidence="1">
    <location>
        <begin position="7"/>
        <end position="41"/>
    </location>
</feature>
<dbReference type="Proteomes" id="UP000732399">
    <property type="component" value="Unassembled WGS sequence"/>
</dbReference>
<evidence type="ECO:0000256" key="2">
    <source>
        <dbReference type="SAM" id="MobiDB-lite"/>
    </source>
</evidence>
<feature type="compositionally biased region" description="Polar residues" evidence="2">
    <location>
        <begin position="171"/>
        <end position="184"/>
    </location>
</feature>
<reference evidence="3 4" key="1">
    <citation type="submission" date="2020-03" db="EMBL/GenBank/DDBJ databases">
        <authorList>
            <person name="Wang L."/>
            <person name="He N."/>
            <person name="Li Y."/>
            <person name="Fang Y."/>
            <person name="Zhang F."/>
        </authorList>
    </citation>
    <scope>NUCLEOTIDE SEQUENCE [LARGE SCALE GENOMIC DNA]</scope>
    <source>
        <strain evidence="3 4">36D10-4-7</strain>
    </source>
</reference>
<dbReference type="EMBL" id="JAAVJH010000003">
    <property type="protein sequence ID" value="NJR78252.1"/>
    <property type="molecule type" value="Genomic_DNA"/>
</dbReference>
<name>A0ABX1CJT2_9SPHN</name>
<proteinExistence type="predicted"/>
<evidence type="ECO:0000256" key="1">
    <source>
        <dbReference type="SAM" id="Coils"/>
    </source>
</evidence>
<keyword evidence="4" id="KW-1185">Reference proteome</keyword>
<keyword evidence="1" id="KW-0175">Coiled coil</keyword>
<protein>
    <submittedName>
        <fullName evidence="3">Uncharacterized protein</fullName>
    </submittedName>
</protein>
<evidence type="ECO:0000313" key="4">
    <source>
        <dbReference type="Proteomes" id="UP000732399"/>
    </source>
</evidence>
<organism evidence="3 4">
    <name type="scientific">Sphingomonas corticis</name>
    <dbReference type="NCBI Taxonomy" id="2722791"/>
    <lineage>
        <taxon>Bacteria</taxon>
        <taxon>Pseudomonadati</taxon>
        <taxon>Pseudomonadota</taxon>
        <taxon>Alphaproteobacteria</taxon>
        <taxon>Sphingomonadales</taxon>
        <taxon>Sphingomonadaceae</taxon>
        <taxon>Sphingomonas</taxon>
    </lineage>
</organism>
<feature type="compositionally biased region" description="Acidic residues" evidence="2">
    <location>
        <begin position="158"/>
        <end position="168"/>
    </location>
</feature>
<comment type="caution">
    <text evidence="3">The sequence shown here is derived from an EMBL/GenBank/DDBJ whole genome shotgun (WGS) entry which is preliminary data.</text>
</comment>
<gene>
    <name evidence="3" type="ORF">HBH26_06425</name>
</gene>
<feature type="region of interest" description="Disordered" evidence="2">
    <location>
        <begin position="114"/>
        <end position="184"/>
    </location>
</feature>
<feature type="compositionally biased region" description="Basic and acidic residues" evidence="2">
    <location>
        <begin position="135"/>
        <end position="145"/>
    </location>
</feature>
<sequence>METVLTVRVVEDRIRAAQAAVEAAKRAIIDAQQRIDTLQGEIGDLLAAGRVLSRMGGVSAPSDFDLLNTSEVSEFDPSEQTGNPYRASTNKAFMWEVLSQSESVWLSANEIQEAASHRRGSEIPMSSVSPGLSEMKQDGTIERNGMKVALKSRLNENGEAEASPDVEEVGASSNDSQTRESMFG</sequence>
<dbReference type="RefSeq" id="WP_168133765.1">
    <property type="nucleotide sequence ID" value="NZ_JAAVJH010000003.1"/>
</dbReference>
<evidence type="ECO:0000313" key="3">
    <source>
        <dbReference type="EMBL" id="NJR78252.1"/>
    </source>
</evidence>